<dbReference type="Pfam" id="PF05843">
    <property type="entry name" value="Suf"/>
    <property type="match status" value="1"/>
</dbReference>
<dbReference type="SUPFAM" id="SSF48452">
    <property type="entry name" value="TPR-like"/>
    <property type="match status" value="2"/>
</dbReference>
<evidence type="ECO:0000313" key="6">
    <source>
        <dbReference type="EMBL" id="CAD8816443.1"/>
    </source>
</evidence>
<evidence type="ECO:0000259" key="5">
    <source>
        <dbReference type="Pfam" id="PF05843"/>
    </source>
</evidence>
<reference evidence="6" key="1">
    <citation type="submission" date="2021-01" db="EMBL/GenBank/DDBJ databases">
        <authorList>
            <person name="Corre E."/>
            <person name="Pelletier E."/>
            <person name="Niang G."/>
            <person name="Scheremetjew M."/>
            <person name="Finn R."/>
            <person name="Kale V."/>
            <person name="Holt S."/>
            <person name="Cochrane G."/>
            <person name="Meng A."/>
            <person name="Brown T."/>
            <person name="Cohen L."/>
        </authorList>
    </citation>
    <scope>NUCLEOTIDE SEQUENCE</scope>
    <source>
        <strain evidence="6">CCMP3278</strain>
    </source>
</reference>
<proteinExistence type="predicted"/>
<evidence type="ECO:0000256" key="4">
    <source>
        <dbReference type="SAM" id="MobiDB-lite"/>
    </source>
</evidence>
<protein>
    <recommendedName>
        <fullName evidence="5">Suppressor of forked domain-containing protein</fullName>
    </recommendedName>
</protein>
<accession>A0A7S0ZB71</accession>
<feature type="region of interest" description="Disordered" evidence="4">
    <location>
        <begin position="546"/>
        <end position="566"/>
    </location>
</feature>
<name>A0A7S0ZB71_9RHOD</name>
<dbReference type="SMART" id="SM00386">
    <property type="entry name" value="HAT"/>
    <property type="match status" value="9"/>
</dbReference>
<dbReference type="EMBL" id="HBFP01001151">
    <property type="protein sequence ID" value="CAD8816443.1"/>
    <property type="molecule type" value="Transcribed_RNA"/>
</dbReference>
<sequence length="779" mass="88057">MGEGVEGGDASAGVSRPKDVWDSDGWSTRMSSLATQPLTESVRESYETFLVFYPTAGRFWRLYAESAVRSNEHDFAIQIYERGIAFAPTSIELWRAYISFAKKVFPSRDDLVALFERSLRAVGFDLSSNTVWVDYIDFLKSWEAQSPQEENTKRDQIRKVYQRAVRSPILNLDNLWREYEAFENQAINKELARGIIAENQPKYFEARAEFRARKNRREGLQLSMLAVPPRGNTKEEEQASLWRKYIDLERANSNALSPEELYLRVDYAYEQALAVLYRYPDMWIDAAQYQIDVDHKSKAESILDRARQALPYSCLVWLFSCNFLELVGKIGAARELYKTLLLLNTKQSSDGTINTVSNSSESIVKEGNSVSEPKPTSTKATAVTITDQQVLPVELLSPSDSHRSSSNRSLIYSFFMRFSRRNDGIESARKVFLQARNDPNIGWELFVTAAFMEHQLNKQTLVAENIFELGMKKFSTCIPFVLEYIQFLWNCNEEQKLRVFFDRILDTLPRNDVRLVAVWEKYVQFEQAYGDLEAVSNAMRRQAEALAPIPDGKKKSRSSAPKEDEKDLSVFLPSAVDAALSQCSLFGLQPVNEDEHAEILLRRSEVEGGVRSAPARVVGSSAQSKRDQKSAQKSGGADTVVQGPPEKLKLEEGLARMVAALPATVHGQPAPDLNLVIQLIRNTPALFIETPAGRKAAEEASAVGDRGRKGKRKSGEESDDDGEDNDEKDESGEKNENVKRMKTENENDDTTSRAWSARAEAPAIDVFRQRQALKHNKLR</sequence>
<dbReference type="GO" id="GO:0003729">
    <property type="term" value="F:mRNA binding"/>
    <property type="evidence" value="ECO:0007669"/>
    <property type="project" value="TreeGrafter"/>
</dbReference>
<comment type="subcellular location">
    <subcellularLocation>
        <location evidence="1">Nucleus</location>
    </subcellularLocation>
</comment>
<dbReference type="AlphaFoldDB" id="A0A7S0ZB71"/>
<evidence type="ECO:0000256" key="2">
    <source>
        <dbReference type="ARBA" id="ARBA00022737"/>
    </source>
</evidence>
<dbReference type="InterPro" id="IPR045243">
    <property type="entry name" value="Rna14-like"/>
</dbReference>
<feature type="region of interest" description="Disordered" evidence="4">
    <location>
        <begin position="611"/>
        <end position="645"/>
    </location>
</feature>
<feature type="compositionally biased region" description="Basic and acidic residues" evidence="4">
    <location>
        <begin position="731"/>
        <end position="745"/>
    </location>
</feature>
<feature type="region of interest" description="Disordered" evidence="4">
    <location>
        <begin position="693"/>
        <end position="779"/>
    </location>
</feature>
<gene>
    <name evidence="6" type="ORF">TOLI1172_LOCUS831</name>
</gene>
<keyword evidence="3" id="KW-0539">Nucleus</keyword>
<feature type="domain" description="Suppressor of forked" evidence="5">
    <location>
        <begin position="19"/>
        <end position="547"/>
    </location>
</feature>
<dbReference type="InterPro" id="IPR003107">
    <property type="entry name" value="HAT"/>
</dbReference>
<evidence type="ECO:0000256" key="1">
    <source>
        <dbReference type="ARBA" id="ARBA00004123"/>
    </source>
</evidence>
<organism evidence="6">
    <name type="scientific">Timspurckia oligopyrenoides</name>
    <dbReference type="NCBI Taxonomy" id="708627"/>
    <lineage>
        <taxon>Eukaryota</taxon>
        <taxon>Rhodophyta</taxon>
        <taxon>Bangiophyceae</taxon>
        <taxon>Porphyridiales</taxon>
        <taxon>Porphyridiaceae</taxon>
        <taxon>Timspurckia</taxon>
    </lineage>
</organism>
<dbReference type="PANTHER" id="PTHR19980:SF0">
    <property type="entry name" value="CLEAVAGE STIMULATION FACTOR SUBUNIT 3"/>
    <property type="match status" value="1"/>
</dbReference>
<dbReference type="GO" id="GO:0005634">
    <property type="term" value="C:nucleus"/>
    <property type="evidence" value="ECO:0007669"/>
    <property type="project" value="UniProtKB-SubCell"/>
</dbReference>
<keyword evidence="2" id="KW-0677">Repeat</keyword>
<dbReference type="InterPro" id="IPR011990">
    <property type="entry name" value="TPR-like_helical_dom_sf"/>
</dbReference>
<dbReference type="GO" id="GO:0031124">
    <property type="term" value="P:mRNA 3'-end processing"/>
    <property type="evidence" value="ECO:0007669"/>
    <property type="project" value="InterPro"/>
</dbReference>
<dbReference type="InterPro" id="IPR008847">
    <property type="entry name" value="Suf"/>
</dbReference>
<feature type="compositionally biased region" description="Acidic residues" evidence="4">
    <location>
        <begin position="717"/>
        <end position="730"/>
    </location>
</feature>
<dbReference type="PANTHER" id="PTHR19980">
    <property type="entry name" value="RNA CLEAVAGE STIMULATION FACTOR"/>
    <property type="match status" value="1"/>
</dbReference>
<dbReference type="Gene3D" id="1.25.40.1040">
    <property type="match status" value="1"/>
</dbReference>
<evidence type="ECO:0000256" key="3">
    <source>
        <dbReference type="ARBA" id="ARBA00023242"/>
    </source>
</evidence>